<proteinExistence type="predicted"/>
<gene>
    <name evidence="3" type="ORF">DERYTH_LOCUS11903</name>
</gene>
<feature type="transmembrane region" description="Helical" evidence="2">
    <location>
        <begin position="625"/>
        <end position="644"/>
    </location>
</feature>
<feature type="transmembrane region" description="Helical" evidence="2">
    <location>
        <begin position="544"/>
        <end position="563"/>
    </location>
</feature>
<evidence type="ECO:0000313" key="3">
    <source>
        <dbReference type="EMBL" id="CAG8682651.1"/>
    </source>
</evidence>
<feature type="region of interest" description="Disordered" evidence="1">
    <location>
        <begin position="686"/>
        <end position="712"/>
    </location>
</feature>
<dbReference type="AlphaFoldDB" id="A0A9N9HK54"/>
<feature type="non-terminal residue" evidence="3">
    <location>
        <position position="755"/>
    </location>
</feature>
<accession>A0A9N9HK54</accession>
<dbReference type="EMBL" id="CAJVPY010007571">
    <property type="protein sequence ID" value="CAG8682651.1"/>
    <property type="molecule type" value="Genomic_DNA"/>
</dbReference>
<dbReference type="Proteomes" id="UP000789405">
    <property type="component" value="Unassembled WGS sequence"/>
</dbReference>
<keyword evidence="2" id="KW-1133">Transmembrane helix</keyword>
<keyword evidence="4" id="KW-1185">Reference proteome</keyword>
<comment type="caution">
    <text evidence="3">The sequence shown here is derived from an EMBL/GenBank/DDBJ whole genome shotgun (WGS) entry which is preliminary data.</text>
</comment>
<reference evidence="3" key="1">
    <citation type="submission" date="2021-06" db="EMBL/GenBank/DDBJ databases">
        <authorList>
            <person name="Kallberg Y."/>
            <person name="Tangrot J."/>
            <person name="Rosling A."/>
        </authorList>
    </citation>
    <scope>NUCLEOTIDE SEQUENCE</scope>
    <source>
        <strain evidence="3">MA453B</strain>
    </source>
</reference>
<sequence>SSNINPLHYTYIPNSTDLSSFYRYDAPVYSIYAHFIKDGSDQQTEQFLLYQSYDNTIQFYGSIRCQAGLYSLNFQSNICIYFEFAVYQNNISSQFTRFIKFSSSGSVIEIGTPPNNSTGDYNPGKVVIQLVAPLPYGGAITFNSTAYELYQNTSLDHNVLQVQTSNLDNTTISGEILYNVPDVELSSYGIFTNNTLWFIQYNNTYDYKLIMINVKRAYNDFGYDNVAIISSYPKINASIPLSFNDYISVTLNFSIVPSSENISVYQIIDQNIFLLRQTNYVIVADDNFVRTSSFNEPLRGISMGIWHVTTSQSSVTGRIRLSETGTDYFNALKSDNQSSFIDGLMEELVQCLSTNSSRLYFTRRVNVDLTTLKQQKIFELKIIASKDLSQPNAKQIMDDLNELIKYKYITILATLPHVSYIDETYLFTPILNFWDEIMEIKYYLICFGLGFVIFIVFCIWAHRRHKKKSFMNECWHLKINPNCTHTPKCSTIDTNSPCTCDLTENLLSLLNPNCSHNPKCSSKADSPCFIDFTKNYSQKQCSTLILFTSTLSLLHLISSVFFIKDNAKEVPELYIPRKWFNNNIRSTAFFTLLAGADVEILLVLNSHFGGFEMFNAPFSKKARDYIFIGKIITIIVDSIPWLIIQYYRSRHLNIDYELAETETNSDINDINQNEINKIEDSADIKTNDINETKDNANQEKDSSNKKIDNKEDTDNYKITQESLVESGKVHDLDIIKKKETIKDGYSTIVLEIPEG</sequence>
<feature type="transmembrane region" description="Helical" evidence="2">
    <location>
        <begin position="583"/>
        <end position="604"/>
    </location>
</feature>
<evidence type="ECO:0000256" key="2">
    <source>
        <dbReference type="SAM" id="Phobius"/>
    </source>
</evidence>
<feature type="transmembrane region" description="Helical" evidence="2">
    <location>
        <begin position="442"/>
        <end position="461"/>
    </location>
</feature>
<keyword evidence="2" id="KW-0472">Membrane</keyword>
<keyword evidence="2" id="KW-0812">Transmembrane</keyword>
<evidence type="ECO:0000256" key="1">
    <source>
        <dbReference type="SAM" id="MobiDB-lite"/>
    </source>
</evidence>
<evidence type="ECO:0000313" key="4">
    <source>
        <dbReference type="Proteomes" id="UP000789405"/>
    </source>
</evidence>
<organism evidence="3 4">
    <name type="scientific">Dentiscutata erythropus</name>
    <dbReference type="NCBI Taxonomy" id="1348616"/>
    <lineage>
        <taxon>Eukaryota</taxon>
        <taxon>Fungi</taxon>
        <taxon>Fungi incertae sedis</taxon>
        <taxon>Mucoromycota</taxon>
        <taxon>Glomeromycotina</taxon>
        <taxon>Glomeromycetes</taxon>
        <taxon>Diversisporales</taxon>
        <taxon>Gigasporaceae</taxon>
        <taxon>Dentiscutata</taxon>
    </lineage>
</organism>
<name>A0A9N9HK54_9GLOM</name>
<protein>
    <submittedName>
        <fullName evidence="3">7595_t:CDS:1</fullName>
    </submittedName>
</protein>